<feature type="domain" description="UDENN" evidence="3">
    <location>
        <begin position="10"/>
        <end position="573"/>
    </location>
</feature>
<feature type="region of interest" description="Disordered" evidence="2">
    <location>
        <begin position="298"/>
        <end position="317"/>
    </location>
</feature>
<evidence type="ECO:0000256" key="2">
    <source>
        <dbReference type="SAM" id="MobiDB-lite"/>
    </source>
</evidence>
<dbReference type="PANTHER" id="PTHR31017">
    <property type="entry name" value="LATE SECRETORY PATHWAY PROTEIN AVL9-RELATED"/>
    <property type="match status" value="1"/>
</dbReference>
<evidence type="ECO:0000259" key="3">
    <source>
        <dbReference type="PROSITE" id="PS50211"/>
    </source>
</evidence>
<protein>
    <recommendedName>
        <fullName evidence="3">UDENN domain-containing protein</fullName>
    </recommendedName>
</protein>
<dbReference type="PANTHER" id="PTHR31017:SF1">
    <property type="entry name" value="LATE SECRETORY PATHWAY PROTEIN AVL9 HOMOLOG"/>
    <property type="match status" value="1"/>
</dbReference>
<gene>
    <name evidence="4" type="ORF">CM83_68596</name>
</gene>
<dbReference type="InterPro" id="IPR018307">
    <property type="entry name" value="ABL9/DENND6_dom"/>
</dbReference>
<feature type="compositionally biased region" description="Basic and acidic residues" evidence="2">
    <location>
        <begin position="654"/>
        <end position="665"/>
    </location>
</feature>
<dbReference type="InterPro" id="IPR037516">
    <property type="entry name" value="Tripartite_DENN"/>
</dbReference>
<accession>A0A0A9XSC0</accession>
<dbReference type="EMBL" id="GBHO01021896">
    <property type="protein sequence ID" value="JAG21708.1"/>
    <property type="molecule type" value="Transcribed_RNA"/>
</dbReference>
<dbReference type="GO" id="GO:0005737">
    <property type="term" value="C:cytoplasm"/>
    <property type="evidence" value="ECO:0007669"/>
    <property type="project" value="TreeGrafter"/>
</dbReference>
<proteinExistence type="inferred from homology"/>
<name>A0A0A9XSC0_LYGHE</name>
<dbReference type="EMBL" id="GBRD01006686">
    <property type="protein sequence ID" value="JAG59135.1"/>
    <property type="molecule type" value="Transcribed_RNA"/>
</dbReference>
<dbReference type="InterPro" id="IPR051731">
    <property type="entry name" value="DENND11/AVL9_GEFs"/>
</dbReference>
<comment type="similarity">
    <text evidence="1">Belongs to the AVL9 family.</text>
</comment>
<reference evidence="5" key="3">
    <citation type="submission" date="2014-09" db="EMBL/GenBank/DDBJ databases">
        <authorList>
            <person name="Magalhaes I.L.F."/>
            <person name="Oliveira U."/>
            <person name="Santos F.R."/>
            <person name="Vidigal T.H.D.A."/>
            <person name="Brescovit A.D."/>
            <person name="Santos A.J."/>
        </authorList>
    </citation>
    <scope>NUCLEOTIDE SEQUENCE</scope>
</reference>
<evidence type="ECO:0000313" key="5">
    <source>
        <dbReference type="EMBL" id="JAG59135.1"/>
    </source>
</evidence>
<evidence type="ECO:0000256" key="1">
    <source>
        <dbReference type="ARBA" id="ARBA00038178"/>
    </source>
</evidence>
<dbReference type="PROSITE" id="PS50211">
    <property type="entry name" value="DENN"/>
    <property type="match status" value="1"/>
</dbReference>
<sequence>MECCKKGPILHVLVIGFHHKKGCQVEYSYPPLVTGNSSDNHDPPPGWKYLPTLALPDGSHNYDKDTVFFHLPSLESPDETVFGISCFRQIPVEKLKVRTPDMTRGTVQKAVCVLSTVPLYGQIQVKMELITHAYFDEGDFTKVNLLEDTYTHLNACIKQMEDLHSSSQLFVGLSARDLILTLRHKVLQLYKLLLLEKKVLFFQSPVQPLCSSVLALLSLHPGMIEMGLSQSACFKPSRPMSPIPQFASCPPSTTRDSDIASNGMTGQVDNSSEYFQENGLTTENACRNMLIVSPSESLPSSNIEVKETEGKPDGSVTKDGIITVGHEAKETSPSPPNPQKFNGATTSMEDAEICNGSCELNGQGDALPVREYGSSLSRDPSMDLLAGEASYQAAMTALANIEFESCALPMSLFAEGYLWLPYLSLPYMDVLTDPNIKGYILGATNVLFKQKKNIADVIIELESRIIETSDPELKKMLHLSTEDLRFGEYLDRRTRSSDDAYTDGVPWEGGDEWIRSQFHAYTLALLRTSLLPDGSKEFDQFNRSYMTAFMETSSYKRWREHPDHRNVLEAAPGHPFAGQLSVADVKLRLAHTMQTTEGGRKLIEATSSTGRAVGGAIIQARGALSNWWSNLTTPPPTIVTGTDALQEEPPAEGNRTRSEPVDVRAAENPALSKSNKPVEQAIDALSETVGGTILQV</sequence>
<dbReference type="Pfam" id="PF09794">
    <property type="entry name" value="Avl9"/>
    <property type="match status" value="1"/>
</dbReference>
<evidence type="ECO:0000313" key="4">
    <source>
        <dbReference type="EMBL" id="JAG21708.1"/>
    </source>
</evidence>
<feature type="region of interest" description="Disordered" evidence="2">
    <location>
        <begin position="639"/>
        <end position="677"/>
    </location>
</feature>
<dbReference type="AlphaFoldDB" id="A0A0A9XSC0"/>
<organism evidence="4">
    <name type="scientific">Lygus hesperus</name>
    <name type="common">Western plant bug</name>
    <dbReference type="NCBI Taxonomy" id="30085"/>
    <lineage>
        <taxon>Eukaryota</taxon>
        <taxon>Metazoa</taxon>
        <taxon>Ecdysozoa</taxon>
        <taxon>Arthropoda</taxon>
        <taxon>Hexapoda</taxon>
        <taxon>Insecta</taxon>
        <taxon>Pterygota</taxon>
        <taxon>Neoptera</taxon>
        <taxon>Paraneoptera</taxon>
        <taxon>Hemiptera</taxon>
        <taxon>Heteroptera</taxon>
        <taxon>Panheteroptera</taxon>
        <taxon>Cimicomorpha</taxon>
        <taxon>Miridae</taxon>
        <taxon>Mirini</taxon>
        <taxon>Lygus</taxon>
    </lineage>
</organism>
<reference evidence="4" key="2">
    <citation type="submission" date="2014-07" db="EMBL/GenBank/DDBJ databases">
        <authorList>
            <person name="Hull J."/>
        </authorList>
    </citation>
    <scope>NUCLEOTIDE SEQUENCE</scope>
</reference>
<reference evidence="4" key="1">
    <citation type="journal article" date="2014" name="PLoS ONE">
        <title>Transcriptome-Based Identification of ABC Transporters in the Western Tarnished Plant Bug Lygus hesperus.</title>
        <authorList>
            <person name="Hull J.J."/>
            <person name="Chaney K."/>
            <person name="Geib S.M."/>
            <person name="Fabrick J.A."/>
            <person name="Brent C.S."/>
            <person name="Walsh D."/>
            <person name="Lavine L.C."/>
        </authorList>
    </citation>
    <scope>NUCLEOTIDE SEQUENCE</scope>
</reference>